<feature type="domain" description="Manganese/iron superoxide dismutase N-terminal" evidence="7">
    <location>
        <begin position="2"/>
        <end position="89"/>
    </location>
</feature>
<evidence type="ECO:0000256" key="3">
    <source>
        <dbReference type="ARBA" id="ARBA00022723"/>
    </source>
</evidence>
<dbReference type="InterPro" id="IPR001189">
    <property type="entry name" value="Mn/Fe_SOD"/>
</dbReference>
<feature type="binding site" evidence="5">
    <location>
        <position position="173"/>
    </location>
    <ligand>
        <name>Mn(2+)</name>
        <dbReference type="ChEBI" id="CHEBI:29035"/>
    </ligand>
</feature>
<comment type="caution">
    <text evidence="9">The sequence shown here is derived from an EMBL/GenBank/DDBJ whole genome shotgun (WGS) entry which is preliminary data.</text>
</comment>
<dbReference type="PROSITE" id="PS00088">
    <property type="entry name" value="SOD_MN"/>
    <property type="match status" value="1"/>
</dbReference>
<keyword evidence="3 5" id="KW-0479">Metal-binding</keyword>
<dbReference type="GO" id="GO:0030145">
    <property type="term" value="F:manganese ion binding"/>
    <property type="evidence" value="ECO:0007669"/>
    <property type="project" value="UniProtKB-ARBA"/>
</dbReference>
<organism evidence="9 10">
    <name type="scientific">Stenotrophomonas maltophilia</name>
    <name type="common">Pseudomonas maltophilia</name>
    <name type="synonym">Xanthomonas maltophilia</name>
    <dbReference type="NCBI Taxonomy" id="40324"/>
    <lineage>
        <taxon>Bacteria</taxon>
        <taxon>Pseudomonadati</taxon>
        <taxon>Pseudomonadota</taxon>
        <taxon>Gammaproteobacteria</taxon>
        <taxon>Lysobacterales</taxon>
        <taxon>Lysobacteraceae</taxon>
        <taxon>Stenotrophomonas</taxon>
        <taxon>Stenotrophomonas maltophilia group</taxon>
    </lineage>
</organism>
<dbReference type="Gene3D" id="3.55.40.20">
    <property type="entry name" value="Iron/manganese superoxide dismutase, C-terminal domain"/>
    <property type="match status" value="1"/>
</dbReference>
<dbReference type="EMBL" id="JZRZ01000019">
    <property type="protein sequence ID" value="KKD57161.1"/>
    <property type="molecule type" value="Genomic_DNA"/>
</dbReference>
<dbReference type="PRINTS" id="PR01703">
    <property type="entry name" value="MNSODISMTASE"/>
</dbReference>
<proteinExistence type="inferred from homology"/>
<comment type="similarity">
    <text evidence="1 6">Belongs to the iron/manganese superoxide dismutase family.</text>
</comment>
<evidence type="ECO:0000256" key="4">
    <source>
        <dbReference type="ARBA" id="ARBA00023002"/>
    </source>
</evidence>
<evidence type="ECO:0000259" key="8">
    <source>
        <dbReference type="Pfam" id="PF02777"/>
    </source>
</evidence>
<dbReference type="Gene3D" id="1.10.287.990">
    <property type="entry name" value="Fe,Mn superoxide dismutase (SOD) domain"/>
    <property type="match status" value="1"/>
</dbReference>
<evidence type="ECO:0000256" key="6">
    <source>
        <dbReference type="RuleBase" id="RU000414"/>
    </source>
</evidence>
<evidence type="ECO:0000256" key="1">
    <source>
        <dbReference type="ARBA" id="ARBA00008714"/>
    </source>
</evidence>
<dbReference type="PANTHER" id="PTHR43595:SF2">
    <property type="entry name" value="SMALL RIBOSOMAL SUBUNIT PROTEIN MS42"/>
    <property type="match status" value="1"/>
</dbReference>
<dbReference type="PANTHER" id="PTHR43595">
    <property type="entry name" value="37S RIBOSOMAL PROTEIN S26, MITOCHONDRIAL"/>
    <property type="match status" value="1"/>
</dbReference>
<keyword evidence="4 6" id="KW-0560">Oxidoreductase</keyword>
<gene>
    <name evidence="9" type="ORF">VM57_11675</name>
</gene>
<dbReference type="FunFam" id="1.10.287.990:FF:000001">
    <property type="entry name" value="Superoxide dismutase"/>
    <property type="match status" value="1"/>
</dbReference>
<dbReference type="GO" id="GO:0005737">
    <property type="term" value="C:cytoplasm"/>
    <property type="evidence" value="ECO:0007669"/>
    <property type="project" value="TreeGrafter"/>
</dbReference>
<feature type="binding site" evidence="5">
    <location>
        <position position="81"/>
    </location>
    <ligand>
        <name>Mn(2+)</name>
        <dbReference type="ChEBI" id="CHEBI:29035"/>
    </ligand>
</feature>
<dbReference type="InterPro" id="IPR036324">
    <property type="entry name" value="Mn/Fe_SOD_N_sf"/>
</dbReference>
<dbReference type="FunFam" id="3.55.40.20:FF:000001">
    <property type="entry name" value="Superoxide dismutase"/>
    <property type="match status" value="1"/>
</dbReference>
<protein>
    <recommendedName>
        <fullName evidence="2 6">Superoxide dismutase</fullName>
        <ecNumber evidence="2 6">1.15.1.1</ecNumber>
    </recommendedName>
</protein>
<evidence type="ECO:0000313" key="9">
    <source>
        <dbReference type="EMBL" id="KKD57161.1"/>
    </source>
</evidence>
<comment type="function">
    <text evidence="6">Destroys radicals which are normally produced within the cells and which are toxic to biological systems.</text>
</comment>
<dbReference type="PIRSF" id="PIRSF000349">
    <property type="entry name" value="SODismutase"/>
    <property type="match status" value="1"/>
</dbReference>
<comment type="catalytic activity">
    <reaction evidence="6">
        <text>2 superoxide + 2 H(+) = H2O2 + O2</text>
        <dbReference type="Rhea" id="RHEA:20696"/>
        <dbReference type="ChEBI" id="CHEBI:15378"/>
        <dbReference type="ChEBI" id="CHEBI:15379"/>
        <dbReference type="ChEBI" id="CHEBI:16240"/>
        <dbReference type="ChEBI" id="CHEBI:18421"/>
        <dbReference type="EC" id="1.15.1.1"/>
    </reaction>
</comment>
<evidence type="ECO:0000313" key="10">
    <source>
        <dbReference type="Proteomes" id="UP000243478"/>
    </source>
</evidence>
<accession>A0A0F5ZN58</accession>
<dbReference type="EC" id="1.15.1.1" evidence="2 6"/>
<feature type="binding site" evidence="5">
    <location>
        <position position="169"/>
    </location>
    <ligand>
        <name>Mn(2+)</name>
        <dbReference type="ChEBI" id="CHEBI:29035"/>
    </ligand>
</feature>
<dbReference type="InterPro" id="IPR019833">
    <property type="entry name" value="Mn/Fe_SOD_BS"/>
</dbReference>
<dbReference type="PATRIC" id="fig|40324.63.peg.4316"/>
<feature type="domain" description="Manganese/iron superoxide dismutase C-terminal" evidence="8">
    <location>
        <begin position="96"/>
        <end position="201"/>
    </location>
</feature>
<dbReference type="AlphaFoldDB" id="A0A0F5ZN58"/>
<dbReference type="Pfam" id="PF02777">
    <property type="entry name" value="Sod_Fe_C"/>
    <property type="match status" value="1"/>
</dbReference>
<dbReference type="Proteomes" id="UP000243478">
    <property type="component" value="Unassembled WGS sequence"/>
</dbReference>
<reference evidence="9 10" key="1">
    <citation type="submission" date="2015-03" db="EMBL/GenBank/DDBJ databases">
        <title>Draft genome of Stenotrophomonas maltophila isolated from urine specimen.</title>
        <authorList>
            <person name="Murugan N."/>
            <person name="Malathi J."/>
            <person name="Umashankar V."/>
            <person name="Madhavan H."/>
        </authorList>
    </citation>
    <scope>NUCLEOTIDE SEQUENCE [LARGE SCALE GENOMIC DNA]</scope>
    <source>
        <strain evidence="9 10">JMNMN1</strain>
    </source>
</reference>
<dbReference type="InterPro" id="IPR019832">
    <property type="entry name" value="Mn/Fe_SOD_C"/>
</dbReference>
<evidence type="ECO:0000256" key="2">
    <source>
        <dbReference type="ARBA" id="ARBA00012682"/>
    </source>
</evidence>
<evidence type="ECO:0000259" key="7">
    <source>
        <dbReference type="Pfam" id="PF00081"/>
    </source>
</evidence>
<feature type="binding site" evidence="5">
    <location>
        <position position="27"/>
    </location>
    <ligand>
        <name>Mn(2+)</name>
        <dbReference type="ChEBI" id="CHEBI:29035"/>
    </ligand>
</feature>
<sequence length="209" mass="22960">MSYSLPPLPYAYDALEPHFDARTMEIHHSKHHQTYVNNLNAATEQAGIAEQPVEALIANLDAVPEAQRGAVRNNGGGHANHSLFWTVLSTHGGAPDDELAAAIDKDLGGFDKFKDAFTKAALTRFGSGWAWLSVTPDKKVVVESTGNQDSPLMGAAVGLSGNTPILALDVWEHAYYLHYQNRRPDYIGAFFNIINWAEVGRRYRQARAS</sequence>
<dbReference type="SUPFAM" id="SSF46609">
    <property type="entry name" value="Fe,Mn superoxide dismutase (SOD), N-terminal domain"/>
    <property type="match status" value="1"/>
</dbReference>
<dbReference type="InterPro" id="IPR036314">
    <property type="entry name" value="SOD_C_sf"/>
</dbReference>
<evidence type="ECO:0000256" key="5">
    <source>
        <dbReference type="PIRSR" id="PIRSR000349-1"/>
    </source>
</evidence>
<dbReference type="InterPro" id="IPR019831">
    <property type="entry name" value="Mn/Fe_SOD_N"/>
</dbReference>
<dbReference type="SUPFAM" id="SSF54719">
    <property type="entry name" value="Fe,Mn superoxide dismutase (SOD), C-terminal domain"/>
    <property type="match status" value="1"/>
</dbReference>
<dbReference type="Pfam" id="PF00081">
    <property type="entry name" value="Sod_Fe_N"/>
    <property type="match status" value="1"/>
</dbReference>
<name>A0A0F5ZN58_STEMA</name>
<dbReference type="GO" id="GO:0004784">
    <property type="term" value="F:superoxide dismutase activity"/>
    <property type="evidence" value="ECO:0007669"/>
    <property type="project" value="UniProtKB-EC"/>
</dbReference>